<dbReference type="SUPFAM" id="SSF53850">
    <property type="entry name" value="Periplasmic binding protein-like II"/>
    <property type="match status" value="1"/>
</dbReference>
<dbReference type="InterPro" id="IPR000847">
    <property type="entry name" value="LysR_HTH_N"/>
</dbReference>
<evidence type="ECO:0000313" key="7">
    <source>
        <dbReference type="Proteomes" id="UP000737171"/>
    </source>
</evidence>
<dbReference type="EMBL" id="JABRWJ010000017">
    <property type="protein sequence ID" value="NRF72060.1"/>
    <property type="molecule type" value="Genomic_DNA"/>
</dbReference>
<dbReference type="CDD" id="cd05466">
    <property type="entry name" value="PBP2_LTTR_substrate"/>
    <property type="match status" value="1"/>
</dbReference>
<proteinExistence type="inferred from homology"/>
<dbReference type="RefSeq" id="WP_173134576.1">
    <property type="nucleotide sequence ID" value="NZ_JABRWJ010000017.1"/>
</dbReference>
<dbReference type="Pfam" id="PF03466">
    <property type="entry name" value="LysR_substrate"/>
    <property type="match status" value="1"/>
</dbReference>
<evidence type="ECO:0000259" key="5">
    <source>
        <dbReference type="PROSITE" id="PS50931"/>
    </source>
</evidence>
<gene>
    <name evidence="6" type="ORF">HLB44_34260</name>
</gene>
<reference evidence="6 7" key="1">
    <citation type="submission" date="2020-05" db="EMBL/GenBank/DDBJ databases">
        <title>Aquincola sp. isolate from soil.</title>
        <authorList>
            <person name="Han J."/>
            <person name="Kim D.-U."/>
        </authorList>
    </citation>
    <scope>NUCLEOTIDE SEQUENCE [LARGE SCALE GENOMIC DNA]</scope>
    <source>
        <strain evidence="6 7">S2</strain>
    </source>
</reference>
<feature type="domain" description="HTH lysR-type" evidence="5">
    <location>
        <begin position="1"/>
        <end position="58"/>
    </location>
</feature>
<dbReference type="InterPro" id="IPR036390">
    <property type="entry name" value="WH_DNA-bd_sf"/>
</dbReference>
<dbReference type="SUPFAM" id="SSF46785">
    <property type="entry name" value="Winged helix' DNA-binding domain"/>
    <property type="match status" value="1"/>
</dbReference>
<dbReference type="Gene3D" id="1.10.10.10">
    <property type="entry name" value="Winged helix-like DNA-binding domain superfamily/Winged helix DNA-binding domain"/>
    <property type="match status" value="1"/>
</dbReference>
<sequence>MNIKQIETFVRIVEVGSFQAAAGALYASPSTVSVRVKELERFIGTELFDRSFHRAQLTAKGHEFYAHARQLVDFTTSLSQQMRAPQAVTGLVRLGVVGVVTDTWLPQLVRSLREAYPGVTLRLDANLTRLLTERVSDGKLDLAIVAGSVTDSELQGVVLGVERFVWMTGRNGPQAPAGGAPMTPLELSRHPVLALSEDSHHHPIVKNWFREGGVSLNPSVSCNNISALAALTMKGLGVSLLPRLGYREALAAGRLLELATTPALPQVQFSIVYRKERVPPLAEAITAMAQAASAQPL</sequence>
<name>A0ABX2ETJ2_9BURK</name>
<dbReference type="PANTHER" id="PTHR30126:SF77">
    <property type="entry name" value="TRANSCRIPTIONAL REGULATORY PROTEIN"/>
    <property type="match status" value="1"/>
</dbReference>
<comment type="caution">
    <text evidence="6">The sequence shown here is derived from an EMBL/GenBank/DDBJ whole genome shotgun (WGS) entry which is preliminary data.</text>
</comment>
<keyword evidence="7" id="KW-1185">Reference proteome</keyword>
<accession>A0ABX2ETJ2</accession>
<evidence type="ECO:0000256" key="4">
    <source>
        <dbReference type="ARBA" id="ARBA00023163"/>
    </source>
</evidence>
<organism evidence="6 7">
    <name type="scientific">Pseudaquabacterium terrae</name>
    <dbReference type="NCBI Taxonomy" id="2732868"/>
    <lineage>
        <taxon>Bacteria</taxon>
        <taxon>Pseudomonadati</taxon>
        <taxon>Pseudomonadota</taxon>
        <taxon>Betaproteobacteria</taxon>
        <taxon>Burkholderiales</taxon>
        <taxon>Sphaerotilaceae</taxon>
        <taxon>Pseudaquabacterium</taxon>
    </lineage>
</organism>
<keyword evidence="2" id="KW-0805">Transcription regulation</keyword>
<evidence type="ECO:0000256" key="2">
    <source>
        <dbReference type="ARBA" id="ARBA00023015"/>
    </source>
</evidence>
<evidence type="ECO:0000256" key="3">
    <source>
        <dbReference type="ARBA" id="ARBA00023125"/>
    </source>
</evidence>
<evidence type="ECO:0000313" key="6">
    <source>
        <dbReference type="EMBL" id="NRF72060.1"/>
    </source>
</evidence>
<keyword evidence="3" id="KW-0238">DNA-binding</keyword>
<evidence type="ECO:0000256" key="1">
    <source>
        <dbReference type="ARBA" id="ARBA00009437"/>
    </source>
</evidence>
<dbReference type="PANTHER" id="PTHR30126">
    <property type="entry name" value="HTH-TYPE TRANSCRIPTIONAL REGULATOR"/>
    <property type="match status" value="1"/>
</dbReference>
<dbReference type="Gene3D" id="3.40.190.10">
    <property type="entry name" value="Periplasmic binding protein-like II"/>
    <property type="match status" value="2"/>
</dbReference>
<protein>
    <submittedName>
        <fullName evidence="6">LysR family transcriptional regulator</fullName>
    </submittedName>
</protein>
<dbReference type="Pfam" id="PF00126">
    <property type="entry name" value="HTH_1"/>
    <property type="match status" value="1"/>
</dbReference>
<comment type="similarity">
    <text evidence="1">Belongs to the LysR transcriptional regulatory family.</text>
</comment>
<keyword evidence="4" id="KW-0804">Transcription</keyword>
<dbReference type="PROSITE" id="PS50931">
    <property type="entry name" value="HTH_LYSR"/>
    <property type="match status" value="1"/>
</dbReference>
<dbReference type="InterPro" id="IPR036388">
    <property type="entry name" value="WH-like_DNA-bd_sf"/>
</dbReference>
<dbReference type="InterPro" id="IPR005119">
    <property type="entry name" value="LysR_subst-bd"/>
</dbReference>
<dbReference type="Proteomes" id="UP000737171">
    <property type="component" value="Unassembled WGS sequence"/>
</dbReference>